<comment type="caution">
    <text evidence="3">The sequence shown here is derived from an EMBL/GenBank/DDBJ whole genome shotgun (WGS) entry which is preliminary data.</text>
</comment>
<accession>A0A0F9QTN1</accession>
<gene>
    <name evidence="3" type="ORF">LCGC14_0660640</name>
</gene>
<dbReference type="InterPro" id="IPR023393">
    <property type="entry name" value="START-like_dom_sf"/>
</dbReference>
<dbReference type="InterPro" id="IPR013538">
    <property type="entry name" value="ASHA1/2-like_C"/>
</dbReference>
<evidence type="ECO:0000256" key="1">
    <source>
        <dbReference type="ARBA" id="ARBA00006817"/>
    </source>
</evidence>
<organism evidence="3">
    <name type="scientific">marine sediment metagenome</name>
    <dbReference type="NCBI Taxonomy" id="412755"/>
    <lineage>
        <taxon>unclassified sequences</taxon>
        <taxon>metagenomes</taxon>
        <taxon>ecological metagenomes</taxon>
    </lineage>
</organism>
<dbReference type="Gene3D" id="3.30.530.20">
    <property type="match status" value="1"/>
</dbReference>
<proteinExistence type="inferred from homology"/>
<dbReference type="CDD" id="cd08892">
    <property type="entry name" value="SRPBCC_Aha1"/>
    <property type="match status" value="1"/>
</dbReference>
<sequence>MKKTGIIEQEITIKCTPHEIYEAFMDSKIHSKFTEGKAKISRDIGGNFSVFEGSINGKNIELIQDQKIVQSWRSDGDNWPKGYYSTITIILKLTDEGTLIKFTHVDIPEGAIKSVKEGWNTYYWEPLKELLEK</sequence>
<name>A0A0F9QTN1_9ZZZZ</name>
<evidence type="ECO:0000259" key="2">
    <source>
        <dbReference type="Pfam" id="PF08327"/>
    </source>
</evidence>
<dbReference type="EMBL" id="LAZR01001262">
    <property type="protein sequence ID" value="KKN47675.1"/>
    <property type="molecule type" value="Genomic_DNA"/>
</dbReference>
<dbReference type="SUPFAM" id="SSF55961">
    <property type="entry name" value="Bet v1-like"/>
    <property type="match status" value="1"/>
</dbReference>
<evidence type="ECO:0000313" key="3">
    <source>
        <dbReference type="EMBL" id="KKN47675.1"/>
    </source>
</evidence>
<dbReference type="Pfam" id="PF08327">
    <property type="entry name" value="AHSA1"/>
    <property type="match status" value="1"/>
</dbReference>
<protein>
    <recommendedName>
        <fullName evidence="2">Activator of Hsp90 ATPase homologue 1/2-like C-terminal domain-containing protein</fullName>
    </recommendedName>
</protein>
<feature type="domain" description="Activator of Hsp90 ATPase homologue 1/2-like C-terminal" evidence="2">
    <location>
        <begin position="15"/>
        <end position="132"/>
    </location>
</feature>
<dbReference type="AlphaFoldDB" id="A0A0F9QTN1"/>
<comment type="similarity">
    <text evidence="1">Belongs to the AHA1 family.</text>
</comment>
<reference evidence="3" key="1">
    <citation type="journal article" date="2015" name="Nature">
        <title>Complex archaea that bridge the gap between prokaryotes and eukaryotes.</title>
        <authorList>
            <person name="Spang A."/>
            <person name="Saw J.H."/>
            <person name="Jorgensen S.L."/>
            <person name="Zaremba-Niedzwiedzka K."/>
            <person name="Martijn J."/>
            <person name="Lind A.E."/>
            <person name="van Eijk R."/>
            <person name="Schleper C."/>
            <person name="Guy L."/>
            <person name="Ettema T.J."/>
        </authorList>
    </citation>
    <scope>NUCLEOTIDE SEQUENCE</scope>
</reference>